<proteinExistence type="predicted"/>
<organism evidence="2 3">
    <name type="scientific">Haematobacter genomosp. 1</name>
    <dbReference type="NCBI Taxonomy" id="366618"/>
    <lineage>
        <taxon>Bacteria</taxon>
        <taxon>Pseudomonadati</taxon>
        <taxon>Pseudomonadota</taxon>
        <taxon>Alphaproteobacteria</taxon>
        <taxon>Rhodobacterales</taxon>
        <taxon>Paracoccaceae</taxon>
        <taxon>Haematobacter</taxon>
    </lineage>
</organism>
<keyword evidence="3" id="KW-1185">Reference proteome</keyword>
<gene>
    <name evidence="2" type="ORF">CDV49_03865</name>
</gene>
<evidence type="ECO:0000313" key="2">
    <source>
        <dbReference type="EMBL" id="OWJ79928.1"/>
    </source>
</evidence>
<protein>
    <submittedName>
        <fullName evidence="2">Uncharacterized protein</fullName>
    </submittedName>
</protein>
<feature type="compositionally biased region" description="Basic and acidic residues" evidence="1">
    <location>
        <begin position="70"/>
        <end position="79"/>
    </location>
</feature>
<dbReference type="Proteomes" id="UP000196878">
    <property type="component" value="Unassembled WGS sequence"/>
</dbReference>
<reference evidence="2 3" key="1">
    <citation type="submission" date="2016-12" db="EMBL/GenBank/DDBJ databases">
        <title>Comparison of Traditional DNA-DNA Hybridization with In Silico Genomic Analysis.</title>
        <authorList>
            <person name="Nicholson A.C."/>
            <person name="Humrighouse B.W."/>
            <person name="Graziano J."/>
            <person name="Lasker B."/>
            <person name="Whitney A.M."/>
            <person name="Mcquiston J.R."/>
        </authorList>
    </citation>
    <scope>NUCLEOTIDE SEQUENCE [LARGE SCALE GENOMIC DNA]</scope>
    <source>
        <strain evidence="2 3">H2240</strain>
    </source>
</reference>
<feature type="region of interest" description="Disordered" evidence="1">
    <location>
        <begin position="32"/>
        <end position="93"/>
    </location>
</feature>
<name>A0A212AEQ3_9RHOB</name>
<evidence type="ECO:0000256" key="1">
    <source>
        <dbReference type="SAM" id="MobiDB-lite"/>
    </source>
</evidence>
<dbReference type="AlphaFoldDB" id="A0A212AEQ3"/>
<dbReference type="EMBL" id="NIPW01000006">
    <property type="protein sequence ID" value="OWJ79928.1"/>
    <property type="molecule type" value="Genomic_DNA"/>
</dbReference>
<comment type="caution">
    <text evidence="2">The sequence shown here is derived from an EMBL/GenBank/DDBJ whole genome shotgun (WGS) entry which is preliminary data.</text>
</comment>
<evidence type="ECO:0000313" key="3">
    <source>
        <dbReference type="Proteomes" id="UP000196878"/>
    </source>
</evidence>
<accession>A0A212AEQ3</accession>
<sequence>MFSEGSVMTGKVVLIKASAATTPFRRQAVLRESGPGAATSTAPLPGRLKSCGGQATAGASEARFRHRKHAADDGREHGIGRSGLRYRRHDDRA</sequence>